<feature type="non-terminal residue" evidence="2">
    <location>
        <position position="1"/>
    </location>
</feature>
<dbReference type="PRINTS" id="PR00180">
    <property type="entry name" value="CRETINALDHBP"/>
</dbReference>
<dbReference type="InterPro" id="IPR001251">
    <property type="entry name" value="CRAL-TRIO_dom"/>
</dbReference>
<dbReference type="GO" id="GO:0016020">
    <property type="term" value="C:membrane"/>
    <property type="evidence" value="ECO:0007669"/>
    <property type="project" value="TreeGrafter"/>
</dbReference>
<evidence type="ECO:0000313" key="2">
    <source>
        <dbReference type="EMBL" id="JAB56161.1"/>
    </source>
</evidence>
<dbReference type="Gene3D" id="3.40.525.10">
    <property type="entry name" value="CRAL-TRIO lipid binding domain"/>
    <property type="match status" value="1"/>
</dbReference>
<reference evidence="2" key="1">
    <citation type="journal article" date="2014" name="Insect Biochem. Mol. Biol.">
        <title>An insight into the sialome of the frog biting fly, Corethrella appendiculata.</title>
        <authorList>
            <person name="Ribeiro J.M.C."/>
            <person name="Chagas A.C."/>
            <person name="Pham V.M."/>
            <person name="Lounibos L.P."/>
            <person name="Calvo E."/>
        </authorList>
    </citation>
    <scope>NUCLEOTIDE SEQUENCE</scope>
    <source>
        <tissue evidence="2">Salivary glands</tissue>
    </source>
</reference>
<name>U5EFW3_9DIPT</name>
<sequence>LNIRTLCKELAEMAKKDLNEPEPERIREDIDAIKEWINKSPHLKSRTDDQFLVAFLRACKYNLGSTKQKLDLFYTVRTALPEIFLNRDPLDPKNNEVIKMGIGLWLPNTETPGSPRIILVRPGFYDTKKYSILDFIKISTLGSDLMIRVDDNNVVAGYIGILDLANVTTDLFNQFDPTFAEQMILMSPEASPFRLQAFHYLNTPPGFETIFNVLKMFMSEKNKSGVYIHSDLKSLYKCVPRKLLPAEYGGDAGTIQSLVDTTLKRIISFRDYILEEEQFGSYEKKRPGTPG</sequence>
<organism evidence="2">
    <name type="scientific">Corethrella appendiculata</name>
    <dbReference type="NCBI Taxonomy" id="1370023"/>
    <lineage>
        <taxon>Eukaryota</taxon>
        <taxon>Metazoa</taxon>
        <taxon>Ecdysozoa</taxon>
        <taxon>Arthropoda</taxon>
        <taxon>Hexapoda</taxon>
        <taxon>Insecta</taxon>
        <taxon>Pterygota</taxon>
        <taxon>Neoptera</taxon>
        <taxon>Endopterygota</taxon>
        <taxon>Diptera</taxon>
        <taxon>Nematocera</taxon>
        <taxon>Culicoidea</taxon>
        <taxon>Chaoboridae</taxon>
        <taxon>Corethrella</taxon>
    </lineage>
</organism>
<dbReference type="PANTHER" id="PTHR10174:SF216">
    <property type="entry name" value="CRAL-TRIO DOMAIN-CONTAINING PROTEIN-RELATED"/>
    <property type="match status" value="1"/>
</dbReference>
<proteinExistence type="evidence at transcript level"/>
<dbReference type="SMART" id="SM01100">
    <property type="entry name" value="CRAL_TRIO_N"/>
    <property type="match status" value="1"/>
</dbReference>
<dbReference type="PANTHER" id="PTHR10174">
    <property type="entry name" value="ALPHA-TOCOPHEROL TRANSFER PROTEIN-RELATED"/>
    <property type="match status" value="1"/>
</dbReference>
<dbReference type="PROSITE" id="PS50191">
    <property type="entry name" value="CRAL_TRIO"/>
    <property type="match status" value="1"/>
</dbReference>
<dbReference type="SUPFAM" id="SSF46938">
    <property type="entry name" value="CRAL/TRIO N-terminal domain"/>
    <property type="match status" value="1"/>
</dbReference>
<dbReference type="Gene3D" id="1.20.5.1200">
    <property type="entry name" value="Alpha-tocopherol transfer"/>
    <property type="match status" value="1"/>
</dbReference>
<protein>
    <submittedName>
        <fullName evidence="2">Putative transport</fullName>
    </submittedName>
</protein>
<dbReference type="InterPro" id="IPR011074">
    <property type="entry name" value="CRAL/TRIO_N_dom"/>
</dbReference>
<feature type="domain" description="CRAL-TRIO" evidence="1">
    <location>
        <begin position="72"/>
        <end position="256"/>
    </location>
</feature>
<dbReference type="CDD" id="cd00170">
    <property type="entry name" value="SEC14"/>
    <property type="match status" value="1"/>
</dbReference>
<dbReference type="AlphaFoldDB" id="U5EFW3"/>
<dbReference type="Pfam" id="PF00650">
    <property type="entry name" value="CRAL_TRIO"/>
    <property type="match status" value="1"/>
</dbReference>
<dbReference type="InterPro" id="IPR036865">
    <property type="entry name" value="CRAL-TRIO_dom_sf"/>
</dbReference>
<dbReference type="SUPFAM" id="SSF52087">
    <property type="entry name" value="CRAL/TRIO domain"/>
    <property type="match status" value="1"/>
</dbReference>
<evidence type="ECO:0000259" key="1">
    <source>
        <dbReference type="PROSITE" id="PS50191"/>
    </source>
</evidence>
<dbReference type="InterPro" id="IPR036273">
    <property type="entry name" value="CRAL/TRIO_N_dom_sf"/>
</dbReference>
<dbReference type="GO" id="GO:1902936">
    <property type="term" value="F:phosphatidylinositol bisphosphate binding"/>
    <property type="evidence" value="ECO:0007669"/>
    <property type="project" value="TreeGrafter"/>
</dbReference>
<dbReference type="EMBL" id="GANO01003710">
    <property type="protein sequence ID" value="JAB56161.1"/>
    <property type="molecule type" value="mRNA"/>
</dbReference>
<feature type="non-terminal residue" evidence="2">
    <location>
        <position position="291"/>
    </location>
</feature>
<accession>U5EFW3</accession>
<dbReference type="Gene3D" id="1.10.8.20">
    <property type="entry name" value="N-terminal domain of phosphatidylinositol transfer protein sec14p"/>
    <property type="match status" value="1"/>
</dbReference>